<dbReference type="Proteomes" id="UP000192907">
    <property type="component" value="Unassembled WGS sequence"/>
</dbReference>
<evidence type="ECO:0000256" key="3">
    <source>
        <dbReference type="ARBA" id="ARBA00013253"/>
    </source>
</evidence>
<dbReference type="GO" id="GO:0016301">
    <property type="term" value="F:kinase activity"/>
    <property type="evidence" value="ECO:0007669"/>
    <property type="project" value="UniProtKB-KW"/>
</dbReference>
<evidence type="ECO:0000256" key="1">
    <source>
        <dbReference type="ARBA" id="ARBA00005051"/>
    </source>
</evidence>
<evidence type="ECO:0000256" key="5">
    <source>
        <dbReference type="ARBA" id="ARBA00022679"/>
    </source>
</evidence>
<sequence length="177" mass="19764">MLYRYLIAFGSNIEPRLTHIESGLQNLQEHGQLISLSSIYHTKPVGPANQAFLNGALILDSTLEPALMMEVLLAIEAKAGRVRLKRWDNRTLDLDIILILDEKNQAVVSATEHLNVPHPYMAERDFVLVPCAEIAGDWTYQNTNLKSLADSCPKDNLLKKESSAKNAKTRLSQRGKA</sequence>
<evidence type="ECO:0000256" key="2">
    <source>
        <dbReference type="ARBA" id="ARBA00005810"/>
    </source>
</evidence>
<dbReference type="Pfam" id="PF01288">
    <property type="entry name" value="HPPK"/>
    <property type="match status" value="1"/>
</dbReference>
<evidence type="ECO:0000256" key="8">
    <source>
        <dbReference type="ARBA" id="ARBA00022840"/>
    </source>
</evidence>
<dbReference type="PANTHER" id="PTHR43071:SF1">
    <property type="entry name" value="2-AMINO-4-HYDROXY-6-HYDROXYMETHYLDIHYDROPTERIDINE PYROPHOSPHOKINASE"/>
    <property type="match status" value="1"/>
</dbReference>
<comment type="function">
    <text evidence="10">Catalyzes the transfer of pyrophosphate from adenosine triphosphate (ATP) to 6-hydroxymethyl-7,8-dihydropterin, an enzymatic step in folate biosynthesis pathway.</text>
</comment>
<dbReference type="UniPathway" id="UPA00077">
    <property type="reaction ID" value="UER00155"/>
</dbReference>
<evidence type="ECO:0000256" key="11">
    <source>
        <dbReference type="ARBA" id="ARBA00029766"/>
    </source>
</evidence>
<evidence type="ECO:0000256" key="12">
    <source>
        <dbReference type="ARBA" id="ARBA00033413"/>
    </source>
</evidence>
<dbReference type="GO" id="GO:0005524">
    <property type="term" value="F:ATP binding"/>
    <property type="evidence" value="ECO:0007669"/>
    <property type="project" value="UniProtKB-KW"/>
</dbReference>
<evidence type="ECO:0000313" key="15">
    <source>
        <dbReference type="Proteomes" id="UP000192907"/>
    </source>
</evidence>
<evidence type="ECO:0000313" key="14">
    <source>
        <dbReference type="EMBL" id="SMF21494.1"/>
    </source>
</evidence>
<dbReference type="STRING" id="1513793.SAMN06296036_107107"/>
<dbReference type="InterPro" id="IPR035907">
    <property type="entry name" value="Hppk_sf"/>
</dbReference>
<evidence type="ECO:0000256" key="9">
    <source>
        <dbReference type="ARBA" id="ARBA00022909"/>
    </source>
</evidence>
<protein>
    <recommendedName>
        <fullName evidence="4">2-amino-4-hydroxy-6-hydroxymethyldihydropteridine pyrophosphokinase</fullName>
        <ecNumber evidence="3">2.7.6.3</ecNumber>
    </recommendedName>
    <alternativeName>
        <fullName evidence="11">6-hydroxymethyl-7,8-dihydropterin pyrophosphokinase</fullName>
    </alternativeName>
    <alternativeName>
        <fullName evidence="12">7,8-dihydro-6-hydroxymethylpterin-pyrophosphokinase</fullName>
    </alternativeName>
</protein>
<comment type="similarity">
    <text evidence="2">Belongs to the HPPK family.</text>
</comment>
<keyword evidence="8" id="KW-0067">ATP-binding</keyword>
<evidence type="ECO:0000256" key="7">
    <source>
        <dbReference type="ARBA" id="ARBA00022777"/>
    </source>
</evidence>
<dbReference type="RefSeq" id="WP_159455305.1">
    <property type="nucleotide sequence ID" value="NZ_FWZT01000007.1"/>
</dbReference>
<dbReference type="NCBIfam" id="TIGR01498">
    <property type="entry name" value="folK"/>
    <property type="match status" value="1"/>
</dbReference>
<reference evidence="15" key="1">
    <citation type="submission" date="2017-04" db="EMBL/GenBank/DDBJ databases">
        <authorList>
            <person name="Varghese N."/>
            <person name="Submissions S."/>
        </authorList>
    </citation>
    <scope>NUCLEOTIDE SEQUENCE [LARGE SCALE GENOMIC DNA]</scope>
    <source>
        <strain evidence="15">RKEM611</strain>
    </source>
</reference>
<dbReference type="GO" id="GO:0046656">
    <property type="term" value="P:folic acid biosynthetic process"/>
    <property type="evidence" value="ECO:0007669"/>
    <property type="project" value="UniProtKB-KW"/>
</dbReference>
<gene>
    <name evidence="14" type="ORF">SAMN06296036_107107</name>
</gene>
<evidence type="ECO:0000259" key="13">
    <source>
        <dbReference type="Pfam" id="PF01288"/>
    </source>
</evidence>
<dbReference type="SUPFAM" id="SSF55083">
    <property type="entry name" value="6-hydroxymethyl-7,8-dihydropterin pyrophosphokinase, HPPK"/>
    <property type="match status" value="1"/>
</dbReference>
<dbReference type="EC" id="2.7.6.3" evidence="3"/>
<dbReference type="CDD" id="cd00483">
    <property type="entry name" value="HPPK"/>
    <property type="match status" value="1"/>
</dbReference>
<dbReference type="AlphaFoldDB" id="A0A1Y6BQ32"/>
<evidence type="ECO:0000256" key="10">
    <source>
        <dbReference type="ARBA" id="ARBA00029409"/>
    </source>
</evidence>
<dbReference type="Gene3D" id="3.30.70.560">
    <property type="entry name" value="7,8-Dihydro-6-hydroxymethylpterin-pyrophosphokinase HPPK"/>
    <property type="match status" value="1"/>
</dbReference>
<dbReference type="InterPro" id="IPR000550">
    <property type="entry name" value="Hppk"/>
</dbReference>
<keyword evidence="6" id="KW-0547">Nucleotide-binding</keyword>
<dbReference type="GO" id="GO:0003848">
    <property type="term" value="F:2-amino-4-hydroxy-6-hydroxymethyldihydropteridine diphosphokinase activity"/>
    <property type="evidence" value="ECO:0007669"/>
    <property type="project" value="UniProtKB-EC"/>
</dbReference>
<proteinExistence type="inferred from homology"/>
<dbReference type="GO" id="GO:0046654">
    <property type="term" value="P:tetrahydrofolate biosynthetic process"/>
    <property type="evidence" value="ECO:0007669"/>
    <property type="project" value="UniProtKB-UniPathway"/>
</dbReference>
<organism evidence="14 15">
    <name type="scientific">Pseudobacteriovorax antillogorgiicola</name>
    <dbReference type="NCBI Taxonomy" id="1513793"/>
    <lineage>
        <taxon>Bacteria</taxon>
        <taxon>Pseudomonadati</taxon>
        <taxon>Bdellovibrionota</taxon>
        <taxon>Oligoflexia</taxon>
        <taxon>Oligoflexales</taxon>
        <taxon>Pseudobacteriovoracaceae</taxon>
        <taxon>Pseudobacteriovorax</taxon>
    </lineage>
</organism>
<evidence type="ECO:0000256" key="4">
    <source>
        <dbReference type="ARBA" id="ARBA00016218"/>
    </source>
</evidence>
<keyword evidence="7 14" id="KW-0418">Kinase</keyword>
<dbReference type="EMBL" id="FWZT01000007">
    <property type="protein sequence ID" value="SMF21494.1"/>
    <property type="molecule type" value="Genomic_DNA"/>
</dbReference>
<name>A0A1Y6BQ32_9BACT</name>
<feature type="domain" description="7,8-dihydro-6-hydroxymethylpterin-pyrophosphokinase" evidence="13">
    <location>
        <begin position="7"/>
        <end position="135"/>
    </location>
</feature>
<accession>A0A1Y6BQ32</accession>
<evidence type="ECO:0000256" key="6">
    <source>
        <dbReference type="ARBA" id="ARBA00022741"/>
    </source>
</evidence>
<keyword evidence="15" id="KW-1185">Reference proteome</keyword>
<keyword evidence="9" id="KW-0289">Folate biosynthesis</keyword>
<dbReference type="PANTHER" id="PTHR43071">
    <property type="entry name" value="2-AMINO-4-HYDROXY-6-HYDROXYMETHYLDIHYDROPTERIDINE PYROPHOSPHOKINASE"/>
    <property type="match status" value="1"/>
</dbReference>
<keyword evidence="5" id="KW-0808">Transferase</keyword>
<comment type="pathway">
    <text evidence="1">Cofactor biosynthesis; tetrahydrofolate biosynthesis; 2-amino-4-hydroxy-6-hydroxymethyl-7,8-dihydropteridine diphosphate from 7,8-dihydroneopterin triphosphate: step 4/4.</text>
</comment>